<proteinExistence type="predicted"/>
<evidence type="ECO:0000313" key="2">
    <source>
        <dbReference type="Proteomes" id="UP000012073"/>
    </source>
</evidence>
<dbReference type="RefSeq" id="XP_005713428.1">
    <property type="nucleotide sequence ID" value="XM_005713371.1"/>
</dbReference>
<dbReference type="Gramene" id="CDF33625">
    <property type="protein sequence ID" value="CDF33625"/>
    <property type="gene ID" value="CHC_T00002158001"/>
</dbReference>
<protein>
    <submittedName>
        <fullName evidence="1">Uncharacterized protein</fullName>
    </submittedName>
</protein>
<accession>R7Q821</accession>
<reference evidence="2" key="1">
    <citation type="journal article" date="2013" name="Proc. Natl. Acad. Sci. U.S.A.">
        <title>Genome structure and metabolic features in the red seaweed Chondrus crispus shed light on evolution of the Archaeplastida.</title>
        <authorList>
            <person name="Collen J."/>
            <person name="Porcel B."/>
            <person name="Carre W."/>
            <person name="Ball S.G."/>
            <person name="Chaparro C."/>
            <person name="Tonon T."/>
            <person name="Barbeyron T."/>
            <person name="Michel G."/>
            <person name="Noel B."/>
            <person name="Valentin K."/>
            <person name="Elias M."/>
            <person name="Artiguenave F."/>
            <person name="Arun A."/>
            <person name="Aury J.M."/>
            <person name="Barbosa-Neto J.F."/>
            <person name="Bothwell J.H."/>
            <person name="Bouget F.Y."/>
            <person name="Brillet L."/>
            <person name="Cabello-Hurtado F."/>
            <person name="Capella-Gutierrez S."/>
            <person name="Charrier B."/>
            <person name="Cladiere L."/>
            <person name="Cock J.M."/>
            <person name="Coelho S.M."/>
            <person name="Colleoni C."/>
            <person name="Czjzek M."/>
            <person name="Da Silva C."/>
            <person name="Delage L."/>
            <person name="Denoeud F."/>
            <person name="Deschamps P."/>
            <person name="Dittami S.M."/>
            <person name="Gabaldon T."/>
            <person name="Gachon C.M."/>
            <person name="Groisillier A."/>
            <person name="Herve C."/>
            <person name="Jabbari K."/>
            <person name="Katinka M."/>
            <person name="Kloareg B."/>
            <person name="Kowalczyk N."/>
            <person name="Labadie K."/>
            <person name="Leblanc C."/>
            <person name="Lopez P.J."/>
            <person name="McLachlan D.H."/>
            <person name="Meslet-Cladiere L."/>
            <person name="Moustafa A."/>
            <person name="Nehr Z."/>
            <person name="Nyvall Collen P."/>
            <person name="Panaud O."/>
            <person name="Partensky F."/>
            <person name="Poulain J."/>
            <person name="Rensing S.A."/>
            <person name="Rousvoal S."/>
            <person name="Samson G."/>
            <person name="Symeonidi A."/>
            <person name="Weissenbach J."/>
            <person name="Zambounis A."/>
            <person name="Wincker P."/>
            <person name="Boyen C."/>
        </authorList>
    </citation>
    <scope>NUCLEOTIDE SEQUENCE [LARGE SCALE GENOMIC DNA]</scope>
    <source>
        <strain evidence="2">cv. Stackhouse</strain>
    </source>
</reference>
<dbReference type="GeneID" id="17321138"/>
<dbReference type="EMBL" id="HG001651">
    <property type="protein sequence ID" value="CDF33625.1"/>
    <property type="molecule type" value="Genomic_DNA"/>
</dbReference>
<evidence type="ECO:0000313" key="1">
    <source>
        <dbReference type="EMBL" id="CDF33625.1"/>
    </source>
</evidence>
<dbReference type="AlphaFoldDB" id="R7Q821"/>
<dbReference type="KEGG" id="ccp:CHC_T00002158001"/>
<organism evidence="1 2">
    <name type="scientific">Chondrus crispus</name>
    <name type="common">Carrageen Irish moss</name>
    <name type="synonym">Polymorpha crispa</name>
    <dbReference type="NCBI Taxonomy" id="2769"/>
    <lineage>
        <taxon>Eukaryota</taxon>
        <taxon>Rhodophyta</taxon>
        <taxon>Florideophyceae</taxon>
        <taxon>Rhodymeniophycidae</taxon>
        <taxon>Gigartinales</taxon>
        <taxon>Gigartinaceae</taxon>
        <taxon>Chondrus</taxon>
    </lineage>
</organism>
<name>R7Q821_CHOCR</name>
<dbReference type="Proteomes" id="UP000012073">
    <property type="component" value="Unassembled WGS sequence"/>
</dbReference>
<sequence>MFTDEFPRGQNSGSVDTSHLHPCDTQLTVQHSSFIRSCVNTALFRFTFVFATLKFTSRIASPNNVSANVAFVVAIFSIIFPRTSASHNANSLLVSFDSDPTLTTTSFSISDRHRFTLLPTLTSCMCRPLNLVSSQYIPSDTDTFRINVSSNSHFLFASRPAIASSWHAKAPISESSTSNLDIDAS</sequence>
<keyword evidence="2" id="KW-1185">Reference proteome</keyword>
<gene>
    <name evidence="1" type="ORF">CHC_T00002158001</name>
</gene>